<dbReference type="CDD" id="cd04309">
    <property type="entry name" value="HAD_PSP_eu"/>
    <property type="match status" value="1"/>
</dbReference>
<evidence type="ECO:0000256" key="10">
    <source>
        <dbReference type="ARBA" id="ARBA00023299"/>
    </source>
</evidence>
<dbReference type="InterPro" id="IPR050582">
    <property type="entry name" value="HAD-like_SerB"/>
</dbReference>
<dbReference type="GO" id="GO:0036424">
    <property type="term" value="F:L-phosphoserine phosphatase activity"/>
    <property type="evidence" value="ECO:0007669"/>
    <property type="project" value="InterPro"/>
</dbReference>
<name>A0AAV1ZWR1_9ARAC</name>
<keyword evidence="6" id="KW-0028">Amino-acid biosynthesis</keyword>
<dbReference type="PANTHER" id="PTHR43344">
    <property type="entry name" value="PHOSPHOSERINE PHOSPHATASE"/>
    <property type="match status" value="1"/>
</dbReference>
<dbReference type="SUPFAM" id="SSF56784">
    <property type="entry name" value="HAD-like"/>
    <property type="match status" value="1"/>
</dbReference>
<dbReference type="PANTHER" id="PTHR43344:SF2">
    <property type="entry name" value="PHOSPHOSERINE PHOSPHATASE"/>
    <property type="match status" value="1"/>
</dbReference>
<evidence type="ECO:0000256" key="3">
    <source>
        <dbReference type="ARBA" id="ARBA00009184"/>
    </source>
</evidence>
<dbReference type="GO" id="GO:0000287">
    <property type="term" value="F:magnesium ion binding"/>
    <property type="evidence" value="ECO:0007669"/>
    <property type="project" value="TreeGrafter"/>
</dbReference>
<dbReference type="EC" id="3.1.3.3" evidence="4"/>
<reference evidence="13 14" key="1">
    <citation type="submission" date="2024-04" db="EMBL/GenBank/DDBJ databases">
        <authorList>
            <person name="Rising A."/>
            <person name="Reimegard J."/>
            <person name="Sonavane S."/>
            <person name="Akerstrom W."/>
            <person name="Nylinder S."/>
            <person name="Hedman E."/>
            <person name="Kallberg Y."/>
        </authorList>
    </citation>
    <scope>NUCLEOTIDE SEQUENCE [LARGE SCALE GENOMIC DNA]</scope>
</reference>
<dbReference type="GO" id="GO:0005737">
    <property type="term" value="C:cytoplasm"/>
    <property type="evidence" value="ECO:0007669"/>
    <property type="project" value="TreeGrafter"/>
</dbReference>
<dbReference type="NCBIfam" id="TIGR00338">
    <property type="entry name" value="serB"/>
    <property type="match status" value="1"/>
</dbReference>
<comment type="similarity">
    <text evidence="3">Belongs to the HAD-like hydrolase superfamily. SerB family.</text>
</comment>
<evidence type="ECO:0000256" key="6">
    <source>
        <dbReference type="ARBA" id="ARBA00022605"/>
    </source>
</evidence>
<comment type="pathway">
    <text evidence="2">Amino-acid biosynthesis; L-serine biosynthesis; L-serine from 3-phospho-D-glycerate: step 3/3.</text>
</comment>
<dbReference type="EMBL" id="CAXIEN010000081">
    <property type="protein sequence ID" value="CAL1274932.1"/>
    <property type="molecule type" value="Genomic_DNA"/>
</dbReference>
<dbReference type="Gene3D" id="3.40.50.1000">
    <property type="entry name" value="HAD superfamily/HAD-like"/>
    <property type="match status" value="1"/>
</dbReference>
<gene>
    <name evidence="13" type="ORF">LARSCL_LOCUS7794</name>
</gene>
<evidence type="ECO:0000256" key="5">
    <source>
        <dbReference type="ARBA" id="ARBA00015196"/>
    </source>
</evidence>
<evidence type="ECO:0000256" key="2">
    <source>
        <dbReference type="ARBA" id="ARBA00005135"/>
    </source>
</evidence>
<dbReference type="Gene3D" id="1.10.150.210">
    <property type="entry name" value="Phosphoserine phosphatase, domain 2"/>
    <property type="match status" value="1"/>
</dbReference>
<dbReference type="Proteomes" id="UP001497382">
    <property type="component" value="Unassembled WGS sequence"/>
</dbReference>
<feature type="active site" description="Nucleophile" evidence="12">
    <location>
        <position position="63"/>
    </location>
</feature>
<dbReference type="InterPro" id="IPR023214">
    <property type="entry name" value="HAD_sf"/>
</dbReference>
<protein>
    <recommendedName>
        <fullName evidence="5">Phosphoserine phosphatase</fullName>
        <ecNumber evidence="4">3.1.3.3</ecNumber>
    </recommendedName>
    <alternativeName>
        <fullName evidence="11">O-phosphoserine phosphohydrolase</fullName>
    </alternativeName>
</protein>
<keyword evidence="8" id="KW-0378">Hydrolase</keyword>
<organism evidence="13 14">
    <name type="scientific">Larinioides sclopetarius</name>
    <dbReference type="NCBI Taxonomy" id="280406"/>
    <lineage>
        <taxon>Eukaryota</taxon>
        <taxon>Metazoa</taxon>
        <taxon>Ecdysozoa</taxon>
        <taxon>Arthropoda</taxon>
        <taxon>Chelicerata</taxon>
        <taxon>Arachnida</taxon>
        <taxon>Araneae</taxon>
        <taxon>Araneomorphae</taxon>
        <taxon>Entelegynae</taxon>
        <taxon>Araneoidea</taxon>
        <taxon>Araneidae</taxon>
        <taxon>Larinioides</taxon>
    </lineage>
</organism>
<evidence type="ECO:0000313" key="14">
    <source>
        <dbReference type="Proteomes" id="UP001497382"/>
    </source>
</evidence>
<dbReference type="AlphaFoldDB" id="A0AAV1ZWR1"/>
<evidence type="ECO:0000256" key="7">
    <source>
        <dbReference type="ARBA" id="ARBA00022723"/>
    </source>
</evidence>
<dbReference type="InterPro" id="IPR036412">
    <property type="entry name" value="HAD-like_sf"/>
</dbReference>
<proteinExistence type="inferred from homology"/>
<comment type="cofactor">
    <cofactor evidence="1">
        <name>Mg(2+)</name>
        <dbReference type="ChEBI" id="CHEBI:18420"/>
    </cofactor>
</comment>
<keyword evidence="14" id="KW-1185">Reference proteome</keyword>
<accession>A0AAV1ZWR1</accession>
<evidence type="ECO:0000313" key="13">
    <source>
        <dbReference type="EMBL" id="CAL1274932.1"/>
    </source>
</evidence>
<dbReference type="GO" id="GO:0006564">
    <property type="term" value="P:L-serine biosynthetic process"/>
    <property type="evidence" value="ECO:0007669"/>
    <property type="project" value="UniProtKB-KW"/>
</dbReference>
<dbReference type="InterPro" id="IPR004469">
    <property type="entry name" value="PSP"/>
</dbReference>
<dbReference type="Pfam" id="PF00702">
    <property type="entry name" value="Hydrolase"/>
    <property type="match status" value="1"/>
</dbReference>
<sequence length="269" mass="30711">MKIINCNQAYLFFNPFLHKVIHLSGMGEQANWIKGYLQNISTMGRLDDRVKSTWRSADAVCFDIDSTVCTDEAIDELAKFVGREKEVAELTQQAMRGNLSFREALAKRLEIIKPSVYIMRRYLETNPPSLTPGIRELISALHERKIPVYLISGGFDTIIQTVADELNIPHSHIFANKIKYYFDGEYAGYDEDEPTSEQDGKAQVIAYLKHRYGYQRLVMIGDGVTDLVASPPADLFIGFGGNQVREKVRKNAKWFVSSFDELTKELKWK</sequence>
<keyword evidence="10" id="KW-0718">Serine biosynthesis</keyword>
<keyword evidence="7" id="KW-0479">Metal-binding</keyword>
<evidence type="ECO:0000256" key="4">
    <source>
        <dbReference type="ARBA" id="ARBA00012640"/>
    </source>
</evidence>
<dbReference type="FunFam" id="3.40.50.1000:FF:000077">
    <property type="entry name" value="Phosphoserine phosphatase, chloroplastic"/>
    <property type="match status" value="1"/>
</dbReference>
<keyword evidence="9" id="KW-0460">Magnesium</keyword>
<evidence type="ECO:0000256" key="11">
    <source>
        <dbReference type="ARBA" id="ARBA00031693"/>
    </source>
</evidence>
<evidence type="ECO:0000256" key="1">
    <source>
        <dbReference type="ARBA" id="ARBA00001946"/>
    </source>
</evidence>
<evidence type="ECO:0000256" key="12">
    <source>
        <dbReference type="PIRSR" id="PIRSR604469-1"/>
    </source>
</evidence>
<comment type="caution">
    <text evidence="13">The sequence shown here is derived from an EMBL/GenBank/DDBJ whole genome shotgun (WGS) entry which is preliminary data.</text>
</comment>
<evidence type="ECO:0000256" key="8">
    <source>
        <dbReference type="ARBA" id="ARBA00022801"/>
    </source>
</evidence>
<dbReference type="NCBIfam" id="TIGR01488">
    <property type="entry name" value="HAD-SF-IB"/>
    <property type="match status" value="1"/>
</dbReference>
<feature type="active site" description="Proton donor" evidence="12">
    <location>
        <position position="65"/>
    </location>
</feature>
<evidence type="ECO:0000256" key="9">
    <source>
        <dbReference type="ARBA" id="ARBA00022842"/>
    </source>
</evidence>